<reference evidence="1 2" key="1">
    <citation type="submission" date="2019-10" db="EMBL/GenBank/DDBJ databases">
        <title>Genome sequence of Phaeocystidibacter marisrubri JCM30614 (type strain).</title>
        <authorList>
            <person name="Bowman J.P."/>
        </authorList>
    </citation>
    <scope>NUCLEOTIDE SEQUENCE [LARGE SCALE GENOMIC DNA]</scope>
    <source>
        <strain evidence="1 2">JCM 30614</strain>
    </source>
</reference>
<keyword evidence="2" id="KW-1185">Reference proteome</keyword>
<dbReference type="InterPro" id="IPR027471">
    <property type="entry name" value="YbeD-like_sf"/>
</dbReference>
<dbReference type="Proteomes" id="UP000484164">
    <property type="component" value="Unassembled WGS sequence"/>
</dbReference>
<sequence length="94" mass="10753">MSDDLNKKLESLRQKLDEMETWPTLYMYKFIVPADNQKVAQVEALFDTKESQVTTRTSKNGNFVSITAVEMMISPESVIDRYKQAEGIEGLMSL</sequence>
<dbReference type="OrthoDB" id="5616097at2"/>
<comment type="caution">
    <text evidence="1">The sequence shown here is derived from an EMBL/GenBank/DDBJ whole genome shotgun (WGS) entry which is preliminary data.</text>
</comment>
<dbReference type="Pfam" id="PF04359">
    <property type="entry name" value="DUF493"/>
    <property type="match status" value="1"/>
</dbReference>
<evidence type="ECO:0000313" key="2">
    <source>
        <dbReference type="Proteomes" id="UP000484164"/>
    </source>
</evidence>
<accession>A0A6L3ZI41</accession>
<name>A0A6L3ZI41_9FLAO</name>
<dbReference type="EMBL" id="WBVQ01000001">
    <property type="protein sequence ID" value="KAB2817662.1"/>
    <property type="molecule type" value="Genomic_DNA"/>
</dbReference>
<dbReference type="SUPFAM" id="SSF117991">
    <property type="entry name" value="YbeD/HP0495-like"/>
    <property type="match status" value="1"/>
</dbReference>
<dbReference type="Gene3D" id="3.30.70.260">
    <property type="match status" value="1"/>
</dbReference>
<evidence type="ECO:0000313" key="1">
    <source>
        <dbReference type="EMBL" id="KAB2817662.1"/>
    </source>
</evidence>
<organism evidence="1 2">
    <name type="scientific">Phaeocystidibacter marisrubri</name>
    <dbReference type="NCBI Taxonomy" id="1577780"/>
    <lineage>
        <taxon>Bacteria</taxon>
        <taxon>Pseudomonadati</taxon>
        <taxon>Bacteroidota</taxon>
        <taxon>Flavobacteriia</taxon>
        <taxon>Flavobacteriales</taxon>
        <taxon>Phaeocystidibacteraceae</taxon>
        <taxon>Phaeocystidibacter</taxon>
    </lineage>
</organism>
<proteinExistence type="predicted"/>
<dbReference type="AlphaFoldDB" id="A0A6L3ZI41"/>
<dbReference type="RefSeq" id="WP_151692350.1">
    <property type="nucleotide sequence ID" value="NZ_BMGX01000002.1"/>
</dbReference>
<protein>
    <submittedName>
        <fullName evidence="1">DUF493 domain-containing protein</fullName>
    </submittedName>
</protein>
<dbReference type="InterPro" id="IPR007454">
    <property type="entry name" value="UPF0250_YbeD-like"/>
</dbReference>
<gene>
    <name evidence="1" type="ORF">F8C82_04460</name>
</gene>